<gene>
    <name evidence="1" type="ORF">FB467_1716</name>
</gene>
<proteinExistence type="predicted"/>
<accession>A0A542YR70</accession>
<dbReference type="InterPro" id="IPR009282">
    <property type="entry name" value="DUF937"/>
</dbReference>
<dbReference type="RefSeq" id="WP_141784720.1">
    <property type="nucleotide sequence ID" value="NZ_BAAAIK010000002.1"/>
</dbReference>
<dbReference type="Pfam" id="PF06078">
    <property type="entry name" value="DUF937"/>
    <property type="match status" value="1"/>
</dbReference>
<dbReference type="OrthoDB" id="3577641at2"/>
<keyword evidence="2" id="KW-1185">Reference proteome</keyword>
<sequence length="183" mass="17899">MSQLDELFASIPIQDLAQQLGAGEAETEQAVRQALPALVGGLRLNAQEPAGEESLASALADHSGSGLGEGRLQLNQVDTADGQKIVGHVFGDQTDAVAHRLGGQGGSGLVQKLLPILAPIVLAWLSKKLGGGAAAGGSAGGGLGGALEDLLGGILGGARQKSAGSSGGLGLDDLLGSILGGGR</sequence>
<dbReference type="Proteomes" id="UP000319516">
    <property type="component" value="Unassembled WGS sequence"/>
</dbReference>
<comment type="caution">
    <text evidence="1">The sequence shown here is derived from an EMBL/GenBank/DDBJ whole genome shotgun (WGS) entry which is preliminary data.</text>
</comment>
<organism evidence="1 2">
    <name type="scientific">Ornithinicoccus hortensis</name>
    <dbReference type="NCBI Taxonomy" id="82346"/>
    <lineage>
        <taxon>Bacteria</taxon>
        <taxon>Bacillati</taxon>
        <taxon>Actinomycetota</taxon>
        <taxon>Actinomycetes</taxon>
        <taxon>Micrococcales</taxon>
        <taxon>Intrasporangiaceae</taxon>
        <taxon>Ornithinicoccus</taxon>
    </lineage>
</organism>
<evidence type="ECO:0000313" key="2">
    <source>
        <dbReference type="Proteomes" id="UP000319516"/>
    </source>
</evidence>
<dbReference type="AlphaFoldDB" id="A0A542YR70"/>
<protein>
    <submittedName>
        <fullName evidence="1">Uncharacterized protein DUF937</fullName>
    </submittedName>
</protein>
<name>A0A542YR70_9MICO</name>
<dbReference type="EMBL" id="VFOP01000001">
    <property type="protein sequence ID" value="TQL50603.1"/>
    <property type="molecule type" value="Genomic_DNA"/>
</dbReference>
<evidence type="ECO:0000313" key="1">
    <source>
        <dbReference type="EMBL" id="TQL50603.1"/>
    </source>
</evidence>
<reference evidence="1 2" key="1">
    <citation type="submission" date="2019-06" db="EMBL/GenBank/DDBJ databases">
        <title>Sequencing the genomes of 1000 actinobacteria strains.</title>
        <authorList>
            <person name="Klenk H.-P."/>
        </authorList>
    </citation>
    <scope>NUCLEOTIDE SEQUENCE [LARGE SCALE GENOMIC DNA]</scope>
    <source>
        <strain evidence="1 2">DSM 12335</strain>
    </source>
</reference>